<organism evidence="2 3">
    <name type="scientific">Xenoophorus captivus</name>
    <dbReference type="NCBI Taxonomy" id="1517983"/>
    <lineage>
        <taxon>Eukaryota</taxon>
        <taxon>Metazoa</taxon>
        <taxon>Chordata</taxon>
        <taxon>Craniata</taxon>
        <taxon>Vertebrata</taxon>
        <taxon>Euteleostomi</taxon>
        <taxon>Actinopterygii</taxon>
        <taxon>Neopterygii</taxon>
        <taxon>Teleostei</taxon>
        <taxon>Neoteleostei</taxon>
        <taxon>Acanthomorphata</taxon>
        <taxon>Ovalentaria</taxon>
        <taxon>Atherinomorphae</taxon>
        <taxon>Cyprinodontiformes</taxon>
        <taxon>Goodeidae</taxon>
        <taxon>Xenoophorus</taxon>
    </lineage>
</organism>
<gene>
    <name evidence="2" type="primary">BIRC6_4</name>
    <name evidence="2" type="ORF">XENOCAPTIV_025779</name>
</gene>
<accession>A0ABV0S551</accession>
<proteinExistence type="predicted"/>
<evidence type="ECO:0000313" key="3">
    <source>
        <dbReference type="Proteomes" id="UP001434883"/>
    </source>
</evidence>
<sequence>QPLPPEMTLAQLLTLLYDRKLPQGYQFRCASMASPKDDDTCFGRTFVKHSREADCWSCPEDEPMTASEECLDASTDESLLETNPIQSPLQVFAGMGGLALIAERLPMLYPDVIQQVSAPLIPASTQEKPKDSDQFEWVTIEQSGELVYEAPESVAAEPPPVNKQQSQSSSSSSSSSVQSMSPIPAHSLAAFGLFLRLPGYAEVLLKERKHAQCLLRLVLGVTDDGEGSHILQSPSANVLPTLPFHVLRALFSSTPLTTDDGVLLRRMALEIGAIHLILACLSALSHHAPRNPNASSSVSEVGPTESTHP</sequence>
<name>A0ABV0S551_9TELE</name>
<feature type="region of interest" description="Disordered" evidence="1">
    <location>
        <begin position="154"/>
        <end position="178"/>
    </location>
</feature>
<protein>
    <submittedName>
        <fullName evidence="2">Baculoviral IAP repeat-containing protein 6</fullName>
    </submittedName>
</protein>
<reference evidence="2 3" key="1">
    <citation type="submission" date="2021-06" db="EMBL/GenBank/DDBJ databases">
        <authorList>
            <person name="Palmer J.M."/>
        </authorList>
    </citation>
    <scope>NUCLEOTIDE SEQUENCE [LARGE SCALE GENOMIC DNA]</scope>
    <source>
        <strain evidence="2 3">XC_2019</strain>
        <tissue evidence="2">Muscle</tissue>
    </source>
</reference>
<keyword evidence="3" id="KW-1185">Reference proteome</keyword>
<feature type="region of interest" description="Disordered" evidence="1">
    <location>
        <begin position="290"/>
        <end position="309"/>
    </location>
</feature>
<feature type="non-terminal residue" evidence="2">
    <location>
        <position position="1"/>
    </location>
</feature>
<evidence type="ECO:0000313" key="2">
    <source>
        <dbReference type="EMBL" id="MEQ2215016.1"/>
    </source>
</evidence>
<comment type="caution">
    <text evidence="2">The sequence shown here is derived from an EMBL/GenBank/DDBJ whole genome shotgun (WGS) entry which is preliminary data.</text>
</comment>
<dbReference type="Proteomes" id="UP001434883">
    <property type="component" value="Unassembled WGS sequence"/>
</dbReference>
<dbReference type="EMBL" id="JAHRIN010067846">
    <property type="protein sequence ID" value="MEQ2215016.1"/>
    <property type="molecule type" value="Genomic_DNA"/>
</dbReference>
<evidence type="ECO:0000256" key="1">
    <source>
        <dbReference type="SAM" id="MobiDB-lite"/>
    </source>
</evidence>
<feature type="compositionally biased region" description="Low complexity" evidence="1">
    <location>
        <begin position="164"/>
        <end position="178"/>
    </location>
</feature>
<feature type="compositionally biased region" description="Polar residues" evidence="1">
    <location>
        <begin position="292"/>
        <end position="309"/>
    </location>
</feature>